<feature type="domain" description="Protein kinase" evidence="2">
    <location>
        <begin position="175"/>
        <end position="541"/>
    </location>
</feature>
<dbReference type="RefSeq" id="XP_033572257.1">
    <property type="nucleotide sequence ID" value="XM_033712484.1"/>
</dbReference>
<sequence>MTSRTLNNVVTEQTIAFNALIYGYAGHSLVTPHSVLQQVWWTDEKIDTTVTKEFVTSRLRPNERDRLEQPVAFGEGLTDDTYLEWILEKAKRLFLTLVESGVPDQIFPVIDHSWEDDDLPLPLEEVEKLALSYERNDQLNYKFYHTQFTYLLRELTEGAHFDYAPNEVLPLEYVHSLPPAVALQNWSRVHLPTKPNEVYVRRKFSLGGAVLDEDLEMEFHHDVEASRLVEHDHIAPVWASYAWKGNAYVLTNFVGQHTLKSFIDHRKPAQYQRLQKKDRYQLLLGWLHCLADAITSLHQNGLYHGAIRPSNILIDESNTVAFSDIGSLGSFQKDKRPDPQEAYNYGSPEAHSSARPLLTDQALKKVDSTQSRKQSVSSHGSSEQSVSSSSSRAHSKAKLTRTATNNSLSGFDFGFTRSRTPKTTPTLLPATEKSDVFALGCVYLDILTFLLKKKAHDFTKHRSSKKKVGESGRTVNSRTDSSFHGNIDKVRAWMKVLEDTAFEHDDDAFRSIPHILDLVRAMLSQNPGLRPTARDVRDRLFGILVNYSGIVDVHCGAHSHDILVRASTIDSDAASTVASLRTSNSGPDGASSSASVRTSTATTVRVSSMMNSTLRDSSVTESSTLFDDSASIRTISAEPLKIAISPSKTLPPPPTVKVPSPTPRRFNPWHRASSRVS</sequence>
<dbReference type="InterPro" id="IPR053083">
    <property type="entry name" value="TF_kinase-domain_protein"/>
</dbReference>
<reference evidence="3 5" key="1">
    <citation type="journal article" date="2020" name="Stud. Mycol.">
        <title>101 Dothideomycetes genomes: a test case for predicting lifestyles and emergence of pathogens.</title>
        <authorList>
            <person name="Haridas S."/>
            <person name="Albert R."/>
            <person name="Binder M."/>
            <person name="Bloem J."/>
            <person name="Labutti K."/>
            <person name="Salamov A."/>
            <person name="Andreopoulos B."/>
            <person name="Baker S."/>
            <person name="Barry K."/>
            <person name="Bills G."/>
            <person name="Bluhm B."/>
            <person name="Cannon C."/>
            <person name="Castanera R."/>
            <person name="Culley D."/>
            <person name="Daum C."/>
            <person name="Ezra D."/>
            <person name="Gonzalez J."/>
            <person name="Henrissat B."/>
            <person name="Kuo A."/>
            <person name="Liang C."/>
            <person name="Lipzen A."/>
            <person name="Lutzoni F."/>
            <person name="Magnuson J."/>
            <person name="Mondo S."/>
            <person name="Nolan M."/>
            <person name="Ohm R."/>
            <person name="Pangilinan J."/>
            <person name="Park H.-J."/>
            <person name="Ramirez L."/>
            <person name="Alfaro M."/>
            <person name="Sun H."/>
            <person name="Tritt A."/>
            <person name="Yoshinaga Y."/>
            <person name="Zwiers L.-H."/>
            <person name="Turgeon B."/>
            <person name="Goodwin S."/>
            <person name="Spatafora J."/>
            <person name="Crous P."/>
            <person name="Grigoriev I."/>
        </authorList>
    </citation>
    <scope>NUCLEOTIDE SEQUENCE</scope>
    <source>
        <strain evidence="3 5">CBS 304.34</strain>
    </source>
</reference>
<gene>
    <name evidence="3 5" type="ORF">BDZ99DRAFT_117096</name>
</gene>
<protein>
    <submittedName>
        <fullName evidence="3 5">Kinase-like protein</fullName>
    </submittedName>
</protein>
<dbReference type="InterPro" id="IPR000719">
    <property type="entry name" value="Prot_kinase_dom"/>
</dbReference>
<dbReference type="SUPFAM" id="SSF56112">
    <property type="entry name" value="Protein kinase-like (PK-like)"/>
    <property type="match status" value="1"/>
</dbReference>
<dbReference type="GO" id="GO:0004672">
    <property type="term" value="F:protein kinase activity"/>
    <property type="evidence" value="ECO:0007669"/>
    <property type="project" value="InterPro"/>
</dbReference>
<accession>A0A6A6Y9T1</accession>
<feature type="compositionally biased region" description="Low complexity" evidence="1">
    <location>
        <begin position="590"/>
        <end position="602"/>
    </location>
</feature>
<evidence type="ECO:0000313" key="4">
    <source>
        <dbReference type="Proteomes" id="UP000504636"/>
    </source>
</evidence>
<evidence type="ECO:0000313" key="3">
    <source>
        <dbReference type="EMBL" id="KAF2805293.1"/>
    </source>
</evidence>
<dbReference type="AlphaFoldDB" id="A0A6A6Y9T1"/>
<dbReference type="SMART" id="SM00220">
    <property type="entry name" value="S_TKc"/>
    <property type="match status" value="1"/>
</dbReference>
<dbReference type="PROSITE" id="PS50011">
    <property type="entry name" value="PROTEIN_KINASE_DOM"/>
    <property type="match status" value="1"/>
</dbReference>
<keyword evidence="4" id="KW-1185">Reference proteome</keyword>
<dbReference type="PANTHER" id="PTHR44305:SF24">
    <property type="entry name" value="TYROSINE-PROTEIN KINASE C03B1.5-RELATED"/>
    <property type="match status" value="1"/>
</dbReference>
<organism evidence="3">
    <name type="scientific">Mytilinidion resinicola</name>
    <dbReference type="NCBI Taxonomy" id="574789"/>
    <lineage>
        <taxon>Eukaryota</taxon>
        <taxon>Fungi</taxon>
        <taxon>Dikarya</taxon>
        <taxon>Ascomycota</taxon>
        <taxon>Pezizomycotina</taxon>
        <taxon>Dothideomycetes</taxon>
        <taxon>Pleosporomycetidae</taxon>
        <taxon>Mytilinidiales</taxon>
        <taxon>Mytilinidiaceae</taxon>
        <taxon>Mytilinidion</taxon>
    </lineage>
</organism>
<dbReference type="OrthoDB" id="4062651at2759"/>
<name>A0A6A6Y9T1_9PEZI</name>
<feature type="region of interest" description="Disordered" evidence="1">
    <location>
        <begin position="461"/>
        <end position="481"/>
    </location>
</feature>
<dbReference type="Pfam" id="PF00069">
    <property type="entry name" value="Pkinase"/>
    <property type="match status" value="1"/>
</dbReference>
<feature type="region of interest" description="Disordered" evidence="1">
    <location>
        <begin position="331"/>
        <end position="402"/>
    </location>
</feature>
<dbReference type="Proteomes" id="UP000504636">
    <property type="component" value="Unplaced"/>
</dbReference>
<feature type="compositionally biased region" description="Low complexity" evidence="1">
    <location>
        <begin position="374"/>
        <end position="392"/>
    </location>
</feature>
<feature type="region of interest" description="Disordered" evidence="1">
    <location>
        <begin position="580"/>
        <end position="602"/>
    </location>
</feature>
<dbReference type="GO" id="GO:0005524">
    <property type="term" value="F:ATP binding"/>
    <property type="evidence" value="ECO:0007669"/>
    <property type="project" value="InterPro"/>
</dbReference>
<evidence type="ECO:0000313" key="5">
    <source>
        <dbReference type="RefSeq" id="XP_033572257.1"/>
    </source>
</evidence>
<feature type="region of interest" description="Disordered" evidence="1">
    <location>
        <begin position="642"/>
        <end position="677"/>
    </location>
</feature>
<dbReference type="InterPro" id="IPR011009">
    <property type="entry name" value="Kinase-like_dom_sf"/>
</dbReference>
<keyword evidence="3" id="KW-0808">Transferase</keyword>
<reference evidence="5" key="3">
    <citation type="submission" date="2025-04" db="UniProtKB">
        <authorList>
            <consortium name="RefSeq"/>
        </authorList>
    </citation>
    <scope>IDENTIFICATION</scope>
    <source>
        <strain evidence="5">CBS 304.34</strain>
    </source>
</reference>
<feature type="compositionally biased region" description="Pro residues" evidence="1">
    <location>
        <begin position="649"/>
        <end position="662"/>
    </location>
</feature>
<reference evidence="5" key="2">
    <citation type="submission" date="2020-04" db="EMBL/GenBank/DDBJ databases">
        <authorList>
            <consortium name="NCBI Genome Project"/>
        </authorList>
    </citation>
    <scope>NUCLEOTIDE SEQUENCE</scope>
    <source>
        <strain evidence="5">CBS 304.34</strain>
    </source>
</reference>
<evidence type="ECO:0000259" key="2">
    <source>
        <dbReference type="PROSITE" id="PS50011"/>
    </source>
</evidence>
<dbReference type="PANTHER" id="PTHR44305">
    <property type="entry name" value="SI:DKEY-192D15.2-RELATED"/>
    <property type="match status" value="1"/>
</dbReference>
<dbReference type="Gene3D" id="1.10.510.10">
    <property type="entry name" value="Transferase(Phosphotransferase) domain 1"/>
    <property type="match status" value="2"/>
</dbReference>
<proteinExistence type="predicted"/>
<keyword evidence="3" id="KW-0418">Kinase</keyword>
<dbReference type="EMBL" id="MU003710">
    <property type="protein sequence ID" value="KAF2805293.1"/>
    <property type="molecule type" value="Genomic_DNA"/>
</dbReference>
<evidence type="ECO:0000256" key="1">
    <source>
        <dbReference type="SAM" id="MobiDB-lite"/>
    </source>
</evidence>
<dbReference type="GeneID" id="54453377"/>